<accession>A0A2A6BZT3</accession>
<dbReference type="PANTHER" id="PTHR23128">
    <property type="entry name" value="SERPENTINE RECEPTOR, CLASS E (EPSILON)-RELATED"/>
    <property type="match status" value="1"/>
</dbReference>
<proteinExistence type="predicted"/>
<keyword evidence="2" id="KW-1185">Reference proteome</keyword>
<accession>A0A8R1Z231</accession>
<gene>
    <name evidence="1" type="primary">WBGene00280449</name>
</gene>
<evidence type="ECO:0000313" key="1">
    <source>
        <dbReference type="EnsemblMetazoa" id="PPA42080.1"/>
    </source>
</evidence>
<reference evidence="2" key="1">
    <citation type="journal article" date="2008" name="Nat. Genet.">
        <title>The Pristionchus pacificus genome provides a unique perspective on nematode lifestyle and parasitism.</title>
        <authorList>
            <person name="Dieterich C."/>
            <person name="Clifton S.W."/>
            <person name="Schuster L.N."/>
            <person name="Chinwalla A."/>
            <person name="Delehaunty K."/>
            <person name="Dinkelacker I."/>
            <person name="Fulton L."/>
            <person name="Fulton R."/>
            <person name="Godfrey J."/>
            <person name="Minx P."/>
            <person name="Mitreva M."/>
            <person name="Roeseler W."/>
            <person name="Tian H."/>
            <person name="Witte H."/>
            <person name="Yang S.P."/>
            <person name="Wilson R.K."/>
            <person name="Sommer R.J."/>
        </authorList>
    </citation>
    <scope>NUCLEOTIDE SEQUENCE [LARGE SCALE GENOMIC DNA]</scope>
    <source>
        <strain evidence="2">PS312</strain>
    </source>
</reference>
<protein>
    <submittedName>
        <fullName evidence="1">Uncharacterized protein</fullName>
    </submittedName>
</protein>
<dbReference type="AlphaFoldDB" id="A0A2A6BZT3"/>
<organism evidence="1 2">
    <name type="scientific">Pristionchus pacificus</name>
    <name type="common">Parasitic nematode worm</name>
    <dbReference type="NCBI Taxonomy" id="54126"/>
    <lineage>
        <taxon>Eukaryota</taxon>
        <taxon>Metazoa</taxon>
        <taxon>Ecdysozoa</taxon>
        <taxon>Nematoda</taxon>
        <taxon>Chromadorea</taxon>
        <taxon>Rhabditida</taxon>
        <taxon>Rhabditina</taxon>
        <taxon>Diplogasteromorpha</taxon>
        <taxon>Diplogasteroidea</taxon>
        <taxon>Neodiplogasteridae</taxon>
        <taxon>Pristionchus</taxon>
    </lineage>
</organism>
<dbReference type="PANTHER" id="PTHR23128:SF132">
    <property type="entry name" value="SERPENTINE RECEPTOR, CLASS E (EPSILON)-RELATED"/>
    <property type="match status" value="1"/>
</dbReference>
<reference evidence="1" key="2">
    <citation type="submission" date="2022-06" db="UniProtKB">
        <authorList>
            <consortium name="EnsemblMetazoa"/>
        </authorList>
    </citation>
    <scope>IDENTIFICATION</scope>
    <source>
        <strain evidence="1">PS312</strain>
    </source>
</reference>
<sequence>MPPFADYVNLSIETFVNTVSLVVMAPLVMTLVKTQGMHGNCKVLLLTSALVQMLLLLTQEAMFAHNFIIGNLVPTTTEKEFTFLVAQNCLFSLSSCLSFALILERAYAVWKPADYERRGMNFMAVFFLIGISVAQALAITYAIYWLAWNFQTIAIIYVIEACTFLIAIGLRYYARRKFARIPYSIDRLNAKYQVKEVLDFSVAITPSILVSSVMHTLSLVPSLLWIQGVMNYSLTSVLYFGINSLNCILTKGTLIACHKQLRARFQLLFVDRLSTPPGARITRDVEKEAEDHFDRMKTVWGVPRGPGIRYNNTRRNSAAYHVFTTGGIRVTPKSMAEPKDYLFLSIETLINTISLIIMLPCMITLMRTRGIHGNCKFLLLTSTSVQLSILCVQELTFVYDFIIENTLHAVGMLPFRIFLISKSLIEKRHLRRNTCAYKSPKLSEKEMYFLIAQNGLFSMSSYISLALVLERLYAVLRASEYEKSERNLAALSIVLSISFALGMLTSYLIYWHGMNLETIIILYAVESFTLIISSFLIIYARRKVLFLPFDEDRLNAMYQIREVLTFSLAILPSIILSVVMHTLSLVPVLLWVHEIISYPTDAFLYFLVPNDVKWNIVINRYLQAHSLNCILTKLTLIWSHRAMQNQFLRLFTPARCSGRVTPEPCFVPNKEEDTRLHFSIIDASWKSMPEAGEYLYLSLETLVNTISLIVMAPCVLTLLRTEGIHGNCKFLLIASTIVQLTLLLVQELLFLVYAVWHAADYEGNERNLVPLIALIIMSSLLGMLTPYLVHIQGLEFEPILILYAVEGMTFIISIFVIVYSKHKVRYIPYNEDRLNAKYQVNEVIHFSIAILPSIILSVIMHTLSLVPAILWLNEFIAFPMTSLLFFLVHSLNCIFTKLTLIFSHKVMRARFILIFFPRWYRDRTAPFGANKEEDTRLHFTMMDASWS</sequence>
<dbReference type="Proteomes" id="UP000005239">
    <property type="component" value="Unassembled WGS sequence"/>
</dbReference>
<dbReference type="EnsemblMetazoa" id="PPA42080.1">
    <property type="protein sequence ID" value="PPA42080.1"/>
    <property type="gene ID" value="WBGene00280449"/>
</dbReference>
<evidence type="ECO:0000313" key="2">
    <source>
        <dbReference type="Proteomes" id="UP000005239"/>
    </source>
</evidence>
<name>A0A2A6BZT3_PRIPA</name>